<organism evidence="1 2">
    <name type="scientific">Rotaria magnacalcarata</name>
    <dbReference type="NCBI Taxonomy" id="392030"/>
    <lineage>
        <taxon>Eukaryota</taxon>
        <taxon>Metazoa</taxon>
        <taxon>Spiralia</taxon>
        <taxon>Gnathifera</taxon>
        <taxon>Rotifera</taxon>
        <taxon>Eurotatoria</taxon>
        <taxon>Bdelloidea</taxon>
        <taxon>Philodinida</taxon>
        <taxon>Philodinidae</taxon>
        <taxon>Rotaria</taxon>
    </lineage>
</organism>
<reference evidence="1" key="1">
    <citation type="submission" date="2021-02" db="EMBL/GenBank/DDBJ databases">
        <authorList>
            <person name="Nowell W R."/>
        </authorList>
    </citation>
    <scope>NUCLEOTIDE SEQUENCE</scope>
</reference>
<evidence type="ECO:0000313" key="2">
    <source>
        <dbReference type="Proteomes" id="UP000681967"/>
    </source>
</evidence>
<dbReference type="AlphaFoldDB" id="A0A8S2IQL1"/>
<evidence type="ECO:0000313" key="1">
    <source>
        <dbReference type="EMBL" id="CAF3752388.1"/>
    </source>
</evidence>
<dbReference type="EMBL" id="CAJOBH010000039">
    <property type="protein sequence ID" value="CAF3752388.1"/>
    <property type="molecule type" value="Genomic_DNA"/>
</dbReference>
<protein>
    <submittedName>
        <fullName evidence="1">Uncharacterized protein</fullName>
    </submittedName>
</protein>
<sequence>MSSSSYFTIYFRFISHWKLFRRFEDVHESAYYEILDDQPVCPHVKGFLPNQINLSITFTGTFVTAATPLLFTEQSLGTS</sequence>
<dbReference type="Proteomes" id="UP000681967">
    <property type="component" value="Unassembled WGS sequence"/>
</dbReference>
<gene>
    <name evidence="1" type="ORF">BYL167_LOCUS401</name>
</gene>
<proteinExistence type="predicted"/>
<name>A0A8S2IQL1_9BILA</name>
<comment type="caution">
    <text evidence="1">The sequence shown here is derived from an EMBL/GenBank/DDBJ whole genome shotgun (WGS) entry which is preliminary data.</text>
</comment>
<accession>A0A8S2IQL1</accession>